<keyword evidence="1" id="KW-0472">Membrane</keyword>
<reference evidence="2 3" key="1">
    <citation type="submission" date="2022-01" db="EMBL/GenBank/DDBJ databases">
        <title>A high-quality chromosome-level genome assembly of rohu carp, Labeo rohita.</title>
        <authorList>
            <person name="Arick M.A. II"/>
            <person name="Hsu C.-Y."/>
            <person name="Magbanua Z."/>
            <person name="Pechanova O."/>
            <person name="Grover C."/>
            <person name="Miller E."/>
            <person name="Thrash A."/>
            <person name="Ezzel L."/>
            <person name="Alam S."/>
            <person name="Benzie J."/>
            <person name="Hamilton M."/>
            <person name="Karsi A."/>
            <person name="Lawrence M.L."/>
            <person name="Peterson D.G."/>
        </authorList>
    </citation>
    <scope>NUCLEOTIDE SEQUENCE [LARGE SCALE GENOMIC DNA]</scope>
    <source>
        <strain evidence="3">BAU-BD-2019</strain>
        <tissue evidence="2">Blood</tissue>
    </source>
</reference>
<name>A0ABQ8LN18_LABRO</name>
<keyword evidence="1" id="KW-1133">Transmembrane helix</keyword>
<sequence length="63" mass="7670">MPFIKFTYYKTYTTSQKFSNSKIFFCSPSLHFHLIQSTAKTVKLKLFILFKITFLFYYILKCY</sequence>
<gene>
    <name evidence="2" type="ORF">H4Q32_014863</name>
</gene>
<dbReference type="EMBL" id="JACTAM010000020">
    <property type="protein sequence ID" value="KAI2652038.1"/>
    <property type="molecule type" value="Genomic_DNA"/>
</dbReference>
<evidence type="ECO:0000313" key="3">
    <source>
        <dbReference type="Proteomes" id="UP000830375"/>
    </source>
</evidence>
<protein>
    <submittedName>
        <fullName evidence="2">Leucyl/phenylalanyl-tRNA--protein transferase</fullName>
    </submittedName>
</protein>
<evidence type="ECO:0000256" key="1">
    <source>
        <dbReference type="SAM" id="Phobius"/>
    </source>
</evidence>
<keyword evidence="2" id="KW-0808">Transferase</keyword>
<accession>A0ABQ8LN18</accession>
<dbReference type="GO" id="GO:0016740">
    <property type="term" value="F:transferase activity"/>
    <property type="evidence" value="ECO:0007669"/>
    <property type="project" value="UniProtKB-KW"/>
</dbReference>
<keyword evidence="1" id="KW-0812">Transmembrane</keyword>
<dbReference type="Proteomes" id="UP000830375">
    <property type="component" value="Unassembled WGS sequence"/>
</dbReference>
<feature type="transmembrane region" description="Helical" evidence="1">
    <location>
        <begin position="42"/>
        <end position="60"/>
    </location>
</feature>
<comment type="caution">
    <text evidence="2">The sequence shown here is derived from an EMBL/GenBank/DDBJ whole genome shotgun (WGS) entry which is preliminary data.</text>
</comment>
<keyword evidence="3" id="KW-1185">Reference proteome</keyword>
<organism evidence="2 3">
    <name type="scientific">Labeo rohita</name>
    <name type="common">Indian major carp</name>
    <name type="synonym">Cyprinus rohita</name>
    <dbReference type="NCBI Taxonomy" id="84645"/>
    <lineage>
        <taxon>Eukaryota</taxon>
        <taxon>Metazoa</taxon>
        <taxon>Chordata</taxon>
        <taxon>Craniata</taxon>
        <taxon>Vertebrata</taxon>
        <taxon>Euteleostomi</taxon>
        <taxon>Actinopterygii</taxon>
        <taxon>Neopterygii</taxon>
        <taxon>Teleostei</taxon>
        <taxon>Ostariophysi</taxon>
        <taxon>Cypriniformes</taxon>
        <taxon>Cyprinidae</taxon>
        <taxon>Labeoninae</taxon>
        <taxon>Labeonini</taxon>
        <taxon>Labeo</taxon>
    </lineage>
</organism>
<evidence type="ECO:0000313" key="2">
    <source>
        <dbReference type="EMBL" id="KAI2652038.1"/>
    </source>
</evidence>
<proteinExistence type="predicted"/>